<protein>
    <submittedName>
        <fullName evidence="1">Uncharacterized protein</fullName>
    </submittedName>
</protein>
<dbReference type="EMBL" id="FQZL01000005">
    <property type="protein sequence ID" value="SHI50680.1"/>
    <property type="molecule type" value="Genomic_DNA"/>
</dbReference>
<dbReference type="STRING" id="1121476.SAMN02745751_00430"/>
<gene>
    <name evidence="1" type="ORF">SAMN02745751_00430</name>
</gene>
<evidence type="ECO:0000313" key="2">
    <source>
        <dbReference type="Proteomes" id="UP000184052"/>
    </source>
</evidence>
<keyword evidence="2" id="KW-1185">Reference proteome</keyword>
<dbReference type="Proteomes" id="UP000184052">
    <property type="component" value="Unassembled WGS sequence"/>
</dbReference>
<evidence type="ECO:0000313" key="1">
    <source>
        <dbReference type="EMBL" id="SHI50680.1"/>
    </source>
</evidence>
<organism evidence="1 2">
    <name type="scientific">Dethiosulfatibacter aminovorans DSM 17477</name>
    <dbReference type="NCBI Taxonomy" id="1121476"/>
    <lineage>
        <taxon>Bacteria</taxon>
        <taxon>Bacillati</taxon>
        <taxon>Bacillota</taxon>
        <taxon>Tissierellia</taxon>
        <taxon>Dethiosulfatibacter</taxon>
    </lineage>
</organism>
<dbReference type="RefSeq" id="WP_073046432.1">
    <property type="nucleotide sequence ID" value="NZ_FQZL01000005.1"/>
</dbReference>
<reference evidence="1 2" key="1">
    <citation type="submission" date="2016-11" db="EMBL/GenBank/DDBJ databases">
        <authorList>
            <person name="Jaros S."/>
            <person name="Januszkiewicz K."/>
            <person name="Wedrychowicz H."/>
        </authorList>
    </citation>
    <scope>NUCLEOTIDE SEQUENCE [LARGE SCALE GENOMIC DNA]</scope>
    <source>
        <strain evidence="1 2">DSM 17477</strain>
    </source>
</reference>
<sequence length="434" mass="48443">MNLGLILSIENKNRFTLSCKLGTSVIASKDYKKGLSSLHDSIDNFLSSHSFDANCIKSLTAVCDITGLNLSAQVKTNDIGYIQQFPGKYSTDVKKLDICNKTYRVHSINLGLSKDKESLSKIGDAVRYFNEKGIEKVGLNSYFSKSYPEIENSTHEILENLSNGRLEITKSSIFNVDDYISREHYLLTNLVYLDSARKLVSIINDALKVSSIKCPLYFLRGDGYLIDETSILKEPASTWLSSHTGKILGSSKIAGAENTIVISRIKDDITASGVSSSLPVLPGESTRTFDMKHPGFIPKIIHIKELGNADEMKDVINRFNFGKEDFFPLINLTGIASENFSLMNKYLEMDDSTELTAIGAASAFYSKNFTTTVFNASSSKIDSIKVMLLEEAERYFNEIKLNKKNISYDFSITPLKYMKYNSYFIKLSAKGHIS</sequence>
<dbReference type="AlphaFoldDB" id="A0A1M6BPF3"/>
<proteinExistence type="predicted"/>
<name>A0A1M6BPF3_9FIRM</name>
<accession>A0A1M6BPF3</accession>